<proteinExistence type="predicted"/>
<evidence type="ECO:0000313" key="1">
    <source>
        <dbReference type="EMBL" id="GEP60712.1"/>
    </source>
</evidence>
<keyword evidence="2" id="KW-1185">Reference proteome</keyword>
<name>A0A512NP57_9HYPH</name>
<sequence>MTEGADAPTLFEMALVEWSGEDGTDGGRTTGLALKPVETFSLAATVAEIIAGVGESIAFSTGKSALPIKNARDAG</sequence>
<gene>
    <name evidence="1" type="ORF">RSO01_78780</name>
</gene>
<organism evidence="1 2">
    <name type="scientific">Reyranella soli</name>
    <dbReference type="NCBI Taxonomy" id="1230389"/>
    <lineage>
        <taxon>Bacteria</taxon>
        <taxon>Pseudomonadati</taxon>
        <taxon>Pseudomonadota</taxon>
        <taxon>Alphaproteobacteria</taxon>
        <taxon>Hyphomicrobiales</taxon>
        <taxon>Reyranellaceae</taxon>
        <taxon>Reyranella</taxon>
    </lineage>
</organism>
<dbReference type="AlphaFoldDB" id="A0A512NP57"/>
<comment type="caution">
    <text evidence="1">The sequence shown here is derived from an EMBL/GenBank/DDBJ whole genome shotgun (WGS) entry which is preliminary data.</text>
</comment>
<protein>
    <submittedName>
        <fullName evidence="1">Uncharacterized protein</fullName>
    </submittedName>
</protein>
<dbReference type="Proteomes" id="UP000321058">
    <property type="component" value="Unassembled WGS sequence"/>
</dbReference>
<evidence type="ECO:0000313" key="2">
    <source>
        <dbReference type="Proteomes" id="UP000321058"/>
    </source>
</evidence>
<accession>A0A512NP57</accession>
<reference evidence="1 2" key="1">
    <citation type="submission" date="2019-07" db="EMBL/GenBank/DDBJ databases">
        <title>Whole genome shotgun sequence of Reyranella soli NBRC 108950.</title>
        <authorList>
            <person name="Hosoyama A."/>
            <person name="Uohara A."/>
            <person name="Ohji S."/>
            <person name="Ichikawa N."/>
        </authorList>
    </citation>
    <scope>NUCLEOTIDE SEQUENCE [LARGE SCALE GENOMIC DNA]</scope>
    <source>
        <strain evidence="1 2">NBRC 108950</strain>
    </source>
</reference>
<dbReference type="EMBL" id="BKAJ01000177">
    <property type="protein sequence ID" value="GEP60712.1"/>
    <property type="molecule type" value="Genomic_DNA"/>
</dbReference>